<evidence type="ECO:0000256" key="1">
    <source>
        <dbReference type="SAM" id="Phobius"/>
    </source>
</evidence>
<keyword evidence="3" id="KW-1185">Reference proteome</keyword>
<name>A0A255Y575_9SPHN</name>
<protein>
    <submittedName>
        <fullName evidence="2">Uncharacterized protein</fullName>
    </submittedName>
</protein>
<sequence>MAMLLFQAGVLLAVAWPLGRLLGWRRWWSRPILVAMSWMACSAGGLVLFGAMGADVFIIPVGLAMSAVPAALLAVPLWWLGDWLVKKID</sequence>
<accession>A0A255Y575</accession>
<keyword evidence="1" id="KW-1133">Transmembrane helix</keyword>
<dbReference type="Proteomes" id="UP000216991">
    <property type="component" value="Unassembled WGS sequence"/>
</dbReference>
<keyword evidence="1" id="KW-0472">Membrane</keyword>
<organism evidence="2 3">
    <name type="scientific">Sandarakinorhabdus cyanobacteriorum</name>
    <dbReference type="NCBI Taxonomy" id="1981098"/>
    <lineage>
        <taxon>Bacteria</taxon>
        <taxon>Pseudomonadati</taxon>
        <taxon>Pseudomonadota</taxon>
        <taxon>Alphaproteobacteria</taxon>
        <taxon>Sphingomonadales</taxon>
        <taxon>Sphingosinicellaceae</taxon>
        <taxon>Sandarakinorhabdus</taxon>
    </lineage>
</organism>
<feature type="transmembrane region" description="Helical" evidence="1">
    <location>
        <begin position="56"/>
        <end position="79"/>
    </location>
</feature>
<feature type="transmembrane region" description="Helical" evidence="1">
    <location>
        <begin position="31"/>
        <end position="49"/>
    </location>
</feature>
<dbReference type="AlphaFoldDB" id="A0A255Y575"/>
<keyword evidence="1" id="KW-0812">Transmembrane</keyword>
<dbReference type="EMBL" id="NOXT01000125">
    <property type="protein sequence ID" value="OYQ24338.1"/>
    <property type="molecule type" value="Genomic_DNA"/>
</dbReference>
<proteinExistence type="predicted"/>
<evidence type="ECO:0000313" key="2">
    <source>
        <dbReference type="EMBL" id="OYQ24338.1"/>
    </source>
</evidence>
<evidence type="ECO:0000313" key="3">
    <source>
        <dbReference type="Proteomes" id="UP000216991"/>
    </source>
</evidence>
<dbReference type="RefSeq" id="WP_094475144.1">
    <property type="nucleotide sequence ID" value="NZ_NOXT01000125.1"/>
</dbReference>
<gene>
    <name evidence="2" type="ORF">CHU93_16010</name>
</gene>
<comment type="caution">
    <text evidence="2">The sequence shown here is derived from an EMBL/GenBank/DDBJ whole genome shotgun (WGS) entry which is preliminary data.</text>
</comment>
<reference evidence="2 3" key="1">
    <citation type="submission" date="2017-07" db="EMBL/GenBank/DDBJ databases">
        <title>Sandarakinorhabdus cyanobacteriorum sp. nov., a novel bacterium isolated from cyanobacterial aggregates in a eutrophic lake.</title>
        <authorList>
            <person name="Cai H."/>
        </authorList>
    </citation>
    <scope>NUCLEOTIDE SEQUENCE [LARGE SCALE GENOMIC DNA]</scope>
    <source>
        <strain evidence="2 3">TH057</strain>
    </source>
</reference>